<name>A0A7D9F1E0_PARCT</name>
<dbReference type="GO" id="GO:0003676">
    <property type="term" value="F:nucleic acid binding"/>
    <property type="evidence" value="ECO:0007669"/>
    <property type="project" value="InterPro"/>
</dbReference>
<comment type="caution">
    <text evidence="1">The sequence shown here is derived from an EMBL/GenBank/DDBJ whole genome shotgun (WGS) entry which is preliminary data.</text>
</comment>
<reference evidence="1" key="1">
    <citation type="submission" date="2020-04" db="EMBL/GenBank/DDBJ databases">
        <authorList>
            <person name="Alioto T."/>
            <person name="Alioto T."/>
            <person name="Gomez Garrido J."/>
        </authorList>
    </citation>
    <scope>NUCLEOTIDE SEQUENCE</scope>
    <source>
        <strain evidence="1">A484AB</strain>
    </source>
</reference>
<evidence type="ECO:0000313" key="2">
    <source>
        <dbReference type="Proteomes" id="UP001152795"/>
    </source>
</evidence>
<accession>A0A7D9F1E0</accession>
<dbReference type="InterPro" id="IPR036397">
    <property type="entry name" value="RNaseH_sf"/>
</dbReference>
<keyword evidence="2" id="KW-1185">Reference proteome</keyword>
<dbReference type="PANTHER" id="PTHR37984">
    <property type="entry name" value="PROTEIN CBG26694"/>
    <property type="match status" value="1"/>
</dbReference>
<dbReference type="Proteomes" id="UP001152795">
    <property type="component" value="Unassembled WGS sequence"/>
</dbReference>
<organism evidence="1 2">
    <name type="scientific">Paramuricea clavata</name>
    <name type="common">Red gorgonian</name>
    <name type="synonym">Violescent sea-whip</name>
    <dbReference type="NCBI Taxonomy" id="317549"/>
    <lineage>
        <taxon>Eukaryota</taxon>
        <taxon>Metazoa</taxon>
        <taxon>Cnidaria</taxon>
        <taxon>Anthozoa</taxon>
        <taxon>Octocorallia</taxon>
        <taxon>Malacalcyonacea</taxon>
        <taxon>Plexauridae</taxon>
        <taxon>Paramuricea</taxon>
    </lineage>
</organism>
<feature type="non-terminal residue" evidence="1">
    <location>
        <position position="1"/>
    </location>
</feature>
<dbReference type="Gene3D" id="3.30.420.10">
    <property type="entry name" value="Ribonuclease H-like superfamily/Ribonuclease H"/>
    <property type="match status" value="1"/>
</dbReference>
<dbReference type="InterPro" id="IPR050951">
    <property type="entry name" value="Retrovirus_Pol_polyprotein"/>
</dbReference>
<dbReference type="OrthoDB" id="8031145at2759"/>
<dbReference type="EMBL" id="CACRXK020010927">
    <property type="protein sequence ID" value="CAB4020381.1"/>
    <property type="molecule type" value="Genomic_DNA"/>
</dbReference>
<dbReference type="AlphaFoldDB" id="A0A7D9F1E0"/>
<gene>
    <name evidence="1" type="ORF">PACLA_8A044079</name>
</gene>
<protein>
    <submittedName>
        <fullName evidence="1">Uncharacterized protein</fullName>
    </submittedName>
</protein>
<proteinExistence type="predicted"/>
<dbReference type="PANTHER" id="PTHR37984:SF13">
    <property type="entry name" value="RIBONUCLEASE H"/>
    <property type="match status" value="1"/>
</dbReference>
<sequence length="217" mass="25505">MSNKESLETRVSRFLFKYRITPHSTTGIAPAEMLMSRKLRSRLDVLHPDVRQRVQDQQKKQKDLHDQHAVDRQLRPVGRRPRVAKEVQLKQGKYPRNTDINTPGTYTKARPYICYRKRAVTITVHSKHSRLRRFQLRPFDVGVRAAGTHEGFHWAAWYDSTGKPYIKPSGELDIDNYPLETNLSDNDDHNNEEEENKQKNKKRSKARIIRSVCFNKE</sequence>
<evidence type="ECO:0000313" key="1">
    <source>
        <dbReference type="EMBL" id="CAB4020381.1"/>
    </source>
</evidence>